<dbReference type="GO" id="GO:0044874">
    <property type="term" value="P:lipoprotein localization to outer membrane"/>
    <property type="evidence" value="ECO:0007669"/>
    <property type="project" value="UniProtKB-ARBA"/>
</dbReference>
<dbReference type="FunFam" id="3.40.50.300:FF:000230">
    <property type="entry name" value="Lipoprotein-releasing system ATP-binding protein LolD"/>
    <property type="match status" value="1"/>
</dbReference>
<protein>
    <submittedName>
        <fullName evidence="9">Lipoprotein-releasing system ATP-binding protein LolD</fullName>
    </submittedName>
</protein>
<sequence length="227" mass="25072">MNNNYILQTTKLSKSFTQSSGDKLQIFSNINFNLEAGATVSIVGSSGSGKTSLLQILAGLDSPTDGYVSIDGENLQQMNSNQLCQLRNKKLGFIYQFHHLLPEFTALENTLMPLIIGNKSDKQGKEYANYILSKLGLGKRTQHYPSQLSGGERQRVAIARAVINQPKIIFADEPTGNLDNTTAHQVLDIFLSLQQELNTSLIMVTHDHEIASRTQQKLTLHNGELAN</sequence>
<name>A0A2I7N9G0_9NEIS</name>
<dbReference type="PANTHER" id="PTHR42798">
    <property type="entry name" value="LIPOPROTEIN-RELEASING SYSTEM ATP-BINDING PROTEIN LOLD"/>
    <property type="match status" value="1"/>
</dbReference>
<dbReference type="InterPro" id="IPR027417">
    <property type="entry name" value="P-loop_NTPase"/>
</dbReference>
<dbReference type="InterPro" id="IPR017911">
    <property type="entry name" value="MacB-like_ATP-bd"/>
</dbReference>
<dbReference type="SMART" id="SM00382">
    <property type="entry name" value="AAA"/>
    <property type="match status" value="1"/>
</dbReference>
<evidence type="ECO:0000256" key="5">
    <source>
        <dbReference type="ARBA" id="ARBA00022840"/>
    </source>
</evidence>
<dbReference type="GO" id="GO:0005524">
    <property type="term" value="F:ATP binding"/>
    <property type="evidence" value="ECO:0007669"/>
    <property type="project" value="UniProtKB-KW"/>
</dbReference>
<keyword evidence="6" id="KW-1278">Translocase</keyword>
<dbReference type="Pfam" id="PF00005">
    <property type="entry name" value="ABC_tran"/>
    <property type="match status" value="1"/>
</dbReference>
<comment type="similarity">
    <text evidence="1">Belongs to the ABC transporter superfamily.</text>
</comment>
<dbReference type="AlphaFoldDB" id="A0A2I7N9G0"/>
<dbReference type="KEGG" id="nba:CUN60_11465"/>
<keyword evidence="9" id="KW-0449">Lipoprotein</keyword>
<evidence type="ECO:0000256" key="2">
    <source>
        <dbReference type="ARBA" id="ARBA00022448"/>
    </source>
</evidence>
<evidence type="ECO:0000256" key="7">
    <source>
        <dbReference type="ARBA" id="ARBA00023136"/>
    </source>
</evidence>
<keyword evidence="7" id="KW-0472">Membrane</keyword>
<evidence type="ECO:0000259" key="8">
    <source>
        <dbReference type="PROSITE" id="PS50893"/>
    </source>
</evidence>
<dbReference type="CDD" id="cd03255">
    <property type="entry name" value="ABC_MJ0796_LolCDE_FtsE"/>
    <property type="match status" value="1"/>
</dbReference>
<keyword evidence="10" id="KW-1185">Reference proteome</keyword>
<evidence type="ECO:0000256" key="3">
    <source>
        <dbReference type="ARBA" id="ARBA00022475"/>
    </source>
</evidence>
<evidence type="ECO:0000256" key="1">
    <source>
        <dbReference type="ARBA" id="ARBA00005417"/>
    </source>
</evidence>
<keyword evidence="2" id="KW-0813">Transport</keyword>
<dbReference type="PROSITE" id="PS50893">
    <property type="entry name" value="ABC_TRANSPORTER_2"/>
    <property type="match status" value="1"/>
</dbReference>
<dbReference type="OrthoDB" id="581709at2"/>
<proteinExistence type="inferred from homology"/>
<dbReference type="EMBL" id="CP024847">
    <property type="protein sequence ID" value="AUR52885.1"/>
    <property type="molecule type" value="Genomic_DNA"/>
</dbReference>
<evidence type="ECO:0000313" key="10">
    <source>
        <dbReference type="Proteomes" id="UP000236655"/>
    </source>
</evidence>
<organism evidence="9 10">
    <name type="scientific">Aquella oligotrophica</name>
    <dbReference type="NCBI Taxonomy" id="2067065"/>
    <lineage>
        <taxon>Bacteria</taxon>
        <taxon>Pseudomonadati</taxon>
        <taxon>Pseudomonadota</taxon>
        <taxon>Betaproteobacteria</taxon>
        <taxon>Neisseriales</taxon>
        <taxon>Neisseriaceae</taxon>
        <taxon>Aquella</taxon>
    </lineage>
</organism>
<dbReference type="PROSITE" id="PS00211">
    <property type="entry name" value="ABC_TRANSPORTER_1"/>
    <property type="match status" value="1"/>
</dbReference>
<evidence type="ECO:0000256" key="4">
    <source>
        <dbReference type="ARBA" id="ARBA00022741"/>
    </source>
</evidence>
<dbReference type="Proteomes" id="UP000236655">
    <property type="component" value="Chromosome"/>
</dbReference>
<dbReference type="Gene3D" id="3.40.50.300">
    <property type="entry name" value="P-loop containing nucleotide triphosphate hydrolases"/>
    <property type="match status" value="1"/>
</dbReference>
<keyword evidence="4" id="KW-0547">Nucleotide-binding</keyword>
<evidence type="ECO:0000313" key="9">
    <source>
        <dbReference type="EMBL" id="AUR52885.1"/>
    </source>
</evidence>
<keyword evidence="3" id="KW-1003">Cell membrane</keyword>
<evidence type="ECO:0000256" key="6">
    <source>
        <dbReference type="ARBA" id="ARBA00022967"/>
    </source>
</evidence>
<dbReference type="InterPro" id="IPR017871">
    <property type="entry name" value="ABC_transporter-like_CS"/>
</dbReference>
<dbReference type="GO" id="GO:0016887">
    <property type="term" value="F:ATP hydrolysis activity"/>
    <property type="evidence" value="ECO:0007669"/>
    <property type="project" value="InterPro"/>
</dbReference>
<feature type="domain" description="ABC transporter" evidence="8">
    <location>
        <begin position="7"/>
        <end position="226"/>
    </location>
</feature>
<accession>A0A2I7N9G0</accession>
<keyword evidence="5 9" id="KW-0067">ATP-binding</keyword>
<dbReference type="PANTHER" id="PTHR42798:SF2">
    <property type="entry name" value="ABC TRANSPORTER ATP-BINDING PROTEIN MG467-RELATED"/>
    <property type="match status" value="1"/>
</dbReference>
<gene>
    <name evidence="9" type="ORF">CUN60_11465</name>
</gene>
<reference evidence="10" key="1">
    <citation type="submission" date="2017-11" db="EMBL/GenBank/DDBJ databases">
        <authorList>
            <person name="Chan K.G."/>
            <person name="Lee L.S."/>
        </authorList>
    </citation>
    <scope>NUCLEOTIDE SEQUENCE [LARGE SCALE GENOMIC DNA]</scope>
    <source>
        <strain evidence="10">DSM 100970</strain>
    </source>
</reference>
<dbReference type="RefSeq" id="WP_102952172.1">
    <property type="nucleotide sequence ID" value="NZ_CP024847.1"/>
</dbReference>
<dbReference type="InterPro" id="IPR003593">
    <property type="entry name" value="AAA+_ATPase"/>
</dbReference>
<dbReference type="SUPFAM" id="SSF52540">
    <property type="entry name" value="P-loop containing nucleoside triphosphate hydrolases"/>
    <property type="match status" value="1"/>
</dbReference>
<dbReference type="GO" id="GO:0089705">
    <property type="term" value="P:protein localization to outer membrane"/>
    <property type="evidence" value="ECO:0007669"/>
    <property type="project" value="UniProtKB-ARBA"/>
</dbReference>
<dbReference type="InterPro" id="IPR003439">
    <property type="entry name" value="ABC_transporter-like_ATP-bd"/>
</dbReference>